<dbReference type="EMBL" id="JAGMUV010000015">
    <property type="protein sequence ID" value="KAH7133769.1"/>
    <property type="molecule type" value="Genomic_DNA"/>
</dbReference>
<dbReference type="SUPFAM" id="SSF51735">
    <property type="entry name" value="NAD(P)-binding Rossmann-fold domains"/>
    <property type="match status" value="1"/>
</dbReference>
<reference evidence="4" key="1">
    <citation type="journal article" date="2021" name="Nat. Commun.">
        <title>Genetic determinants of endophytism in the Arabidopsis root mycobiome.</title>
        <authorList>
            <person name="Mesny F."/>
            <person name="Miyauchi S."/>
            <person name="Thiergart T."/>
            <person name="Pickel B."/>
            <person name="Atanasova L."/>
            <person name="Karlsson M."/>
            <person name="Huettel B."/>
            <person name="Barry K.W."/>
            <person name="Haridas S."/>
            <person name="Chen C."/>
            <person name="Bauer D."/>
            <person name="Andreopoulos W."/>
            <person name="Pangilinan J."/>
            <person name="LaButti K."/>
            <person name="Riley R."/>
            <person name="Lipzen A."/>
            <person name="Clum A."/>
            <person name="Drula E."/>
            <person name="Henrissat B."/>
            <person name="Kohler A."/>
            <person name="Grigoriev I.V."/>
            <person name="Martin F.M."/>
            <person name="Hacquard S."/>
        </authorList>
    </citation>
    <scope>NUCLEOTIDE SEQUENCE</scope>
    <source>
        <strain evidence="4">MPI-CAGE-AT-0147</strain>
    </source>
</reference>
<dbReference type="InterPro" id="IPR001509">
    <property type="entry name" value="Epimerase_deHydtase"/>
</dbReference>
<dbReference type="AlphaFoldDB" id="A0A9P9EAV4"/>
<dbReference type="InterPro" id="IPR036291">
    <property type="entry name" value="NAD(P)-bd_dom_sf"/>
</dbReference>
<keyword evidence="5" id="KW-1185">Reference proteome</keyword>
<evidence type="ECO:0000256" key="2">
    <source>
        <dbReference type="ARBA" id="ARBA00023445"/>
    </source>
</evidence>
<comment type="caution">
    <text evidence="4">The sequence shown here is derived from an EMBL/GenBank/DDBJ whole genome shotgun (WGS) entry which is preliminary data.</text>
</comment>
<dbReference type="Gene3D" id="3.40.50.720">
    <property type="entry name" value="NAD(P)-binding Rossmann-like Domain"/>
    <property type="match status" value="1"/>
</dbReference>
<dbReference type="PANTHER" id="PTHR10366">
    <property type="entry name" value="NAD DEPENDENT EPIMERASE/DEHYDRATASE"/>
    <property type="match status" value="1"/>
</dbReference>
<keyword evidence="1" id="KW-0560">Oxidoreductase</keyword>
<dbReference type="Proteomes" id="UP000738349">
    <property type="component" value="Unassembled WGS sequence"/>
</dbReference>
<gene>
    <name evidence="4" type="ORF">EDB81DRAFT_658571</name>
</gene>
<feature type="domain" description="NAD-dependent epimerase/dehydratase" evidence="3">
    <location>
        <begin position="15"/>
        <end position="264"/>
    </location>
</feature>
<evidence type="ECO:0000259" key="3">
    <source>
        <dbReference type="Pfam" id="PF01370"/>
    </source>
</evidence>
<protein>
    <recommendedName>
        <fullName evidence="3">NAD-dependent epimerase/dehydratase domain-containing protein</fullName>
    </recommendedName>
</protein>
<dbReference type="Pfam" id="PF01370">
    <property type="entry name" value="Epimerase"/>
    <property type="match status" value="1"/>
</dbReference>
<accession>A0A9P9EAV4</accession>
<proteinExistence type="inferred from homology"/>
<sequence>MAHLKDLAIPKGSTVLVTGANGFLGSHTVDQFLHHGYRVRGTVRDPVRDAWLTTLFDGKYGKERFELVKVSDMAVDGAFDEVAKGVSAIAHTATVVIFDPNPHNVVPATISGAVNALKAAYAEPSVRRFVLTSSATAALFPSPDQPGEIVTEESWNENAVKQAWAEPPYTPERSLAVYAASKTQAEQEVWKFHRENQHKRPDLAVNTILPNMIFGKSLDVKNQGYPSSAGYLAALWKGEVSIIHHLIAPQYFVDVQDCARLHVAGVILPDVRGERIFGFAGRFSWDAVLEILRKHEPEKDFPDDFSGREDYTDIKPRTRAEEILRNLGQRGWTELEDTVLMNTEGLRATA</sequence>
<evidence type="ECO:0000313" key="4">
    <source>
        <dbReference type="EMBL" id="KAH7133769.1"/>
    </source>
</evidence>
<evidence type="ECO:0000256" key="1">
    <source>
        <dbReference type="ARBA" id="ARBA00023002"/>
    </source>
</evidence>
<dbReference type="GO" id="GO:0016616">
    <property type="term" value="F:oxidoreductase activity, acting on the CH-OH group of donors, NAD or NADP as acceptor"/>
    <property type="evidence" value="ECO:0007669"/>
    <property type="project" value="TreeGrafter"/>
</dbReference>
<dbReference type="InterPro" id="IPR050425">
    <property type="entry name" value="NAD(P)_dehydrat-like"/>
</dbReference>
<dbReference type="PANTHER" id="PTHR10366:SF562">
    <property type="entry name" value="ALDEHYDE REDUCTASE II (AFU_ORTHOLOGUE AFUA_1G11360)"/>
    <property type="match status" value="1"/>
</dbReference>
<evidence type="ECO:0000313" key="5">
    <source>
        <dbReference type="Proteomes" id="UP000738349"/>
    </source>
</evidence>
<dbReference type="OrthoDB" id="2735536at2759"/>
<name>A0A9P9EAV4_9HYPO</name>
<dbReference type="FunFam" id="3.40.50.720:FF:000426">
    <property type="entry name" value="Aldehyde reductase 2"/>
    <property type="match status" value="1"/>
</dbReference>
<organism evidence="4 5">
    <name type="scientific">Dactylonectria macrodidyma</name>
    <dbReference type="NCBI Taxonomy" id="307937"/>
    <lineage>
        <taxon>Eukaryota</taxon>
        <taxon>Fungi</taxon>
        <taxon>Dikarya</taxon>
        <taxon>Ascomycota</taxon>
        <taxon>Pezizomycotina</taxon>
        <taxon>Sordariomycetes</taxon>
        <taxon>Hypocreomycetidae</taxon>
        <taxon>Hypocreales</taxon>
        <taxon>Nectriaceae</taxon>
        <taxon>Dactylonectria</taxon>
    </lineage>
</organism>
<comment type="similarity">
    <text evidence="2">Belongs to the NAD(P)-dependent epimerase/dehydratase family. Dihydroflavonol-4-reductase subfamily.</text>
</comment>